<dbReference type="AlphaFoldDB" id="A0A835P6P8"/>
<feature type="region of interest" description="Disordered" evidence="1">
    <location>
        <begin position="115"/>
        <end position="140"/>
    </location>
</feature>
<evidence type="ECO:0000313" key="5">
    <source>
        <dbReference type="Proteomes" id="UP000639772"/>
    </source>
</evidence>
<dbReference type="EMBL" id="JADCNL010000556">
    <property type="protein sequence ID" value="KAG0446718.1"/>
    <property type="molecule type" value="Genomic_DNA"/>
</dbReference>
<feature type="compositionally biased region" description="Basic and acidic residues" evidence="1">
    <location>
        <begin position="131"/>
        <end position="140"/>
    </location>
</feature>
<evidence type="ECO:0000313" key="4">
    <source>
        <dbReference type="Proteomes" id="UP000636800"/>
    </source>
</evidence>
<dbReference type="Proteomes" id="UP000639772">
    <property type="component" value="Unassembled WGS sequence"/>
</dbReference>
<organism evidence="2 5">
    <name type="scientific">Vanilla planifolia</name>
    <name type="common">Vanilla</name>
    <dbReference type="NCBI Taxonomy" id="51239"/>
    <lineage>
        <taxon>Eukaryota</taxon>
        <taxon>Viridiplantae</taxon>
        <taxon>Streptophyta</taxon>
        <taxon>Embryophyta</taxon>
        <taxon>Tracheophyta</taxon>
        <taxon>Spermatophyta</taxon>
        <taxon>Magnoliopsida</taxon>
        <taxon>Liliopsida</taxon>
        <taxon>Asparagales</taxon>
        <taxon>Orchidaceae</taxon>
        <taxon>Vanilloideae</taxon>
        <taxon>Vanilleae</taxon>
        <taxon>Vanilla</taxon>
    </lineage>
</organism>
<proteinExistence type="predicted"/>
<comment type="caution">
    <text evidence="2">The sequence shown here is derived from an EMBL/GenBank/DDBJ whole genome shotgun (WGS) entry which is preliminary data.</text>
</comment>
<dbReference type="EMBL" id="JADCNM010000557">
    <property type="protein sequence ID" value="KAG0446669.1"/>
    <property type="molecule type" value="Genomic_DNA"/>
</dbReference>
<evidence type="ECO:0000256" key="1">
    <source>
        <dbReference type="SAM" id="MobiDB-lite"/>
    </source>
</evidence>
<name>A0A835P6P8_VANPL</name>
<feature type="region of interest" description="Disordered" evidence="1">
    <location>
        <begin position="55"/>
        <end position="76"/>
    </location>
</feature>
<evidence type="ECO:0000313" key="3">
    <source>
        <dbReference type="EMBL" id="KAG0446718.1"/>
    </source>
</evidence>
<sequence>MVNQQIMVKKIWGMNHGGCPKRGNNVAVSGFCSITNPGSLCQELQMVSMMLQLLETENPSNQSSDEVSSLSQAGQQKRSEIFSLEIMQMDKRASIAKLFEQVGLQKFLSLLESEDTDVPNPCRSGVANLAAEDKAGQKVA</sequence>
<gene>
    <name evidence="3" type="ORF">HPP92_028694</name>
    <name evidence="2" type="ORF">HPP92_028711</name>
</gene>
<accession>A0A835P6P8</accession>
<protein>
    <submittedName>
        <fullName evidence="2">Uncharacterized protein</fullName>
    </submittedName>
</protein>
<reference evidence="4 5" key="1">
    <citation type="journal article" date="2020" name="Nat. Food">
        <title>A phased Vanilla planifolia genome enables genetic improvement of flavour and production.</title>
        <authorList>
            <person name="Hasing T."/>
            <person name="Tang H."/>
            <person name="Brym M."/>
            <person name="Khazi F."/>
            <person name="Huang T."/>
            <person name="Chambers A.H."/>
        </authorList>
    </citation>
    <scope>NUCLEOTIDE SEQUENCE [LARGE SCALE GENOMIC DNA]</scope>
    <source>
        <tissue evidence="2">Leaf</tissue>
    </source>
</reference>
<dbReference type="Proteomes" id="UP000636800">
    <property type="component" value="Unassembled WGS sequence"/>
</dbReference>
<evidence type="ECO:0000313" key="2">
    <source>
        <dbReference type="EMBL" id="KAG0446669.1"/>
    </source>
</evidence>
<keyword evidence="4" id="KW-1185">Reference proteome</keyword>
<dbReference type="OrthoDB" id="1751587at2759"/>